<keyword evidence="3 11" id="KW-1134">Transmembrane beta strand</keyword>
<dbReference type="KEGG" id="rdi:CMV14_03675"/>
<dbReference type="OrthoDB" id="9760333at2"/>
<keyword evidence="10 11" id="KW-0998">Cell outer membrane</keyword>
<keyword evidence="4" id="KW-0410">Iron transport</keyword>
<dbReference type="PANTHER" id="PTHR32552">
    <property type="entry name" value="FERRICHROME IRON RECEPTOR-RELATED"/>
    <property type="match status" value="1"/>
</dbReference>
<evidence type="ECO:0000256" key="8">
    <source>
        <dbReference type="ARBA" id="ARBA00023077"/>
    </source>
</evidence>
<evidence type="ECO:0000256" key="4">
    <source>
        <dbReference type="ARBA" id="ARBA00022496"/>
    </source>
</evidence>
<protein>
    <submittedName>
        <fullName evidence="16">TonB-dependent receptor</fullName>
    </submittedName>
</protein>
<keyword evidence="17" id="KW-1185">Reference proteome</keyword>
<dbReference type="CDD" id="cd01347">
    <property type="entry name" value="ligand_gated_channel"/>
    <property type="match status" value="1"/>
</dbReference>
<dbReference type="Pfam" id="PF00593">
    <property type="entry name" value="TonB_dep_Rec_b-barrel"/>
    <property type="match status" value="1"/>
</dbReference>
<comment type="subcellular location">
    <subcellularLocation>
        <location evidence="1 11">Cell outer membrane</location>
        <topology evidence="1 11">Multi-pass membrane protein</topology>
    </subcellularLocation>
</comment>
<evidence type="ECO:0000256" key="12">
    <source>
        <dbReference type="RuleBase" id="RU003357"/>
    </source>
</evidence>
<feature type="chain" id="PRO_5012291430" evidence="13">
    <location>
        <begin position="29"/>
        <end position="759"/>
    </location>
</feature>
<keyword evidence="7" id="KW-0406">Ion transport</keyword>
<dbReference type="InterPro" id="IPR000531">
    <property type="entry name" value="Beta-barrel_TonB"/>
</dbReference>
<evidence type="ECO:0000256" key="10">
    <source>
        <dbReference type="ARBA" id="ARBA00023237"/>
    </source>
</evidence>
<proteinExistence type="inferred from homology"/>
<dbReference type="GO" id="GO:0009279">
    <property type="term" value="C:cell outer membrane"/>
    <property type="evidence" value="ECO:0007669"/>
    <property type="project" value="UniProtKB-SubCell"/>
</dbReference>
<sequence>MGSIDRRVFRAALSASAAFLTLPAGAYAQEPQAADTVASAGDIVVTAQKREQRLIDVPVAISVLPAESLARLNVSRLSDYYDRIPGLQYSGQLVSNISLRGISAGSGTSPTVAILVDDVQFGGTTGAGQPPLPDFDASALGRVEVLHGPQGTLYGAASLGGLIKYVLKEPQFDSFSGRVEAAGTKVDVGGSGYALRGSINVPVTDWLAATASAFTREDAPYLDNANAGALKKNNVNTRKVWGFRTAALIRATDNLRITASALYQHQKALNSDLAATSGGVPVCNICVNGPNATTAPTTFDPVLGDLTINTLDAPNRMKFQLYTGRVEWDLGPAALTSISAWSRADNVLLSDVTRTFGRLLARSYGVATPPTAQISNATKTSKFSQELRLAGKMDAVEWLVGGFYTVEHAATDQTIFASGTVTGTPYDALGPATYREYAGFGDLIWHATDKLDLQVGGRYAKNKQNNATTLVLDGPVEGVFGTSGTVRARSKDSAFTWLVSPSYHFSPDILGYVRVASGYRPGGPNIGSPPGRPVAFDSDSVINYEVGFKGRVLPGVLTIDTALFQIDWKDIQLLGTDPVTSLNFQANGGKARSRGLEFAADLTPWRGMSINGNFTVTDAEITEDILTIQGGRGFRGLPGDRLPFVAKFTSNLSAQQSFDLTDDWEMYVGGTLTYVGNRLAGFQTNDPAATRPRIRIPAYTTLDLRAGVTFDKKLSIAPYIRNVFDKRGVAAANNANGARTPTALFINPRTYGVVASISF</sequence>
<evidence type="ECO:0000313" key="17">
    <source>
        <dbReference type="Proteomes" id="UP000218934"/>
    </source>
</evidence>
<evidence type="ECO:0000256" key="1">
    <source>
        <dbReference type="ARBA" id="ARBA00004571"/>
    </source>
</evidence>
<name>A0A2A4FYF4_9SPHN</name>
<feature type="signal peptide" evidence="13">
    <location>
        <begin position="1"/>
        <end position="28"/>
    </location>
</feature>
<evidence type="ECO:0000259" key="14">
    <source>
        <dbReference type="Pfam" id="PF00593"/>
    </source>
</evidence>
<evidence type="ECO:0000256" key="2">
    <source>
        <dbReference type="ARBA" id="ARBA00022448"/>
    </source>
</evidence>
<feature type="domain" description="TonB-dependent receptor plug" evidence="15">
    <location>
        <begin position="54"/>
        <end position="161"/>
    </location>
</feature>
<dbReference type="Pfam" id="PF07715">
    <property type="entry name" value="Plug"/>
    <property type="match status" value="1"/>
</dbReference>
<accession>A0A2A4FYF4</accession>
<evidence type="ECO:0000256" key="11">
    <source>
        <dbReference type="PROSITE-ProRule" id="PRU01360"/>
    </source>
</evidence>
<organism evidence="16 17">
    <name type="scientific">Rhizorhabdus dicambivorans</name>
    <dbReference type="NCBI Taxonomy" id="1850238"/>
    <lineage>
        <taxon>Bacteria</taxon>
        <taxon>Pseudomonadati</taxon>
        <taxon>Pseudomonadota</taxon>
        <taxon>Alphaproteobacteria</taxon>
        <taxon>Sphingomonadales</taxon>
        <taxon>Sphingomonadaceae</taxon>
        <taxon>Rhizorhabdus</taxon>
    </lineage>
</organism>
<dbReference type="PROSITE" id="PS52016">
    <property type="entry name" value="TONB_DEPENDENT_REC_3"/>
    <property type="match status" value="1"/>
</dbReference>
<keyword evidence="13" id="KW-0732">Signal</keyword>
<dbReference type="Gene3D" id="2.40.170.20">
    <property type="entry name" value="TonB-dependent receptor, beta-barrel domain"/>
    <property type="match status" value="1"/>
</dbReference>
<evidence type="ECO:0000259" key="15">
    <source>
        <dbReference type="Pfam" id="PF07715"/>
    </source>
</evidence>
<dbReference type="GO" id="GO:0006826">
    <property type="term" value="P:iron ion transport"/>
    <property type="evidence" value="ECO:0007669"/>
    <property type="project" value="UniProtKB-KW"/>
</dbReference>
<evidence type="ECO:0000256" key="6">
    <source>
        <dbReference type="ARBA" id="ARBA00023004"/>
    </source>
</evidence>
<keyword evidence="6" id="KW-0408">Iron</keyword>
<dbReference type="PANTHER" id="PTHR32552:SF81">
    <property type="entry name" value="TONB-DEPENDENT OUTER MEMBRANE RECEPTOR"/>
    <property type="match status" value="1"/>
</dbReference>
<evidence type="ECO:0000256" key="5">
    <source>
        <dbReference type="ARBA" id="ARBA00022692"/>
    </source>
</evidence>
<dbReference type="RefSeq" id="WP_066959649.1">
    <property type="nucleotide sequence ID" value="NZ_CP023449.1"/>
</dbReference>
<dbReference type="SUPFAM" id="SSF56935">
    <property type="entry name" value="Porins"/>
    <property type="match status" value="1"/>
</dbReference>
<dbReference type="Proteomes" id="UP000218934">
    <property type="component" value="Unassembled WGS sequence"/>
</dbReference>
<dbReference type="InterPro" id="IPR012910">
    <property type="entry name" value="Plug_dom"/>
</dbReference>
<keyword evidence="2 11" id="KW-0813">Transport</keyword>
<dbReference type="EMBL" id="NWUF01000006">
    <property type="protein sequence ID" value="PCE42737.1"/>
    <property type="molecule type" value="Genomic_DNA"/>
</dbReference>
<keyword evidence="5 11" id="KW-0812">Transmembrane</keyword>
<keyword evidence="9 11" id="KW-0472">Membrane</keyword>
<comment type="similarity">
    <text evidence="11 12">Belongs to the TonB-dependent receptor family.</text>
</comment>
<evidence type="ECO:0000256" key="7">
    <source>
        <dbReference type="ARBA" id="ARBA00023065"/>
    </source>
</evidence>
<reference evidence="16 17" key="1">
    <citation type="submission" date="2017-09" db="EMBL/GenBank/DDBJ databases">
        <title>The Catabolism of 3,6-Dichlorosalicylic acid is Initiated by the Cytochrome P450 Monooxygenase DsmABC in Rhizorhabdus dicambivorans Ndbn-20.</title>
        <authorList>
            <person name="Na L."/>
        </authorList>
    </citation>
    <scope>NUCLEOTIDE SEQUENCE [LARGE SCALE GENOMIC DNA]</scope>
    <source>
        <strain evidence="16 17">Ndbn-20m</strain>
    </source>
</reference>
<dbReference type="InterPro" id="IPR039426">
    <property type="entry name" value="TonB-dep_rcpt-like"/>
</dbReference>
<evidence type="ECO:0000256" key="9">
    <source>
        <dbReference type="ARBA" id="ARBA00023136"/>
    </source>
</evidence>
<evidence type="ECO:0000256" key="13">
    <source>
        <dbReference type="SAM" id="SignalP"/>
    </source>
</evidence>
<dbReference type="AlphaFoldDB" id="A0A2A4FYF4"/>
<evidence type="ECO:0000313" key="16">
    <source>
        <dbReference type="EMBL" id="PCE42737.1"/>
    </source>
</evidence>
<comment type="caution">
    <text evidence="16">The sequence shown here is derived from an EMBL/GenBank/DDBJ whole genome shotgun (WGS) entry which is preliminary data.</text>
</comment>
<keyword evidence="16" id="KW-0675">Receptor</keyword>
<evidence type="ECO:0000256" key="3">
    <source>
        <dbReference type="ARBA" id="ARBA00022452"/>
    </source>
</evidence>
<gene>
    <name evidence="16" type="ORF">COO09_07810</name>
</gene>
<feature type="domain" description="TonB-dependent receptor-like beta-barrel" evidence="14">
    <location>
        <begin position="303"/>
        <end position="723"/>
    </location>
</feature>
<keyword evidence="8 12" id="KW-0798">TonB box</keyword>
<dbReference type="InterPro" id="IPR036942">
    <property type="entry name" value="Beta-barrel_TonB_sf"/>
</dbReference>